<protein>
    <recommendedName>
        <fullName evidence="1">site-specific DNA-methyltransferase (adenine-specific)</fullName>
        <ecNumber evidence="1">2.1.1.72</ecNumber>
    </recommendedName>
</protein>
<dbReference type="PANTHER" id="PTHR33841">
    <property type="entry name" value="DNA METHYLTRANSFERASE YEEA-RELATED"/>
    <property type="match status" value="1"/>
</dbReference>
<dbReference type="Pfam" id="PF20473">
    <property type="entry name" value="MmeI_Mtase"/>
    <property type="match status" value="1"/>
</dbReference>
<organism evidence="10 11">
    <name type="scientific">Candidatus Magasanikbacteria bacterium GW2011_GWC2_37_14</name>
    <dbReference type="NCBI Taxonomy" id="1619046"/>
    <lineage>
        <taxon>Bacteria</taxon>
        <taxon>Candidatus Magasanikiibacteriota</taxon>
    </lineage>
</organism>
<evidence type="ECO:0000313" key="11">
    <source>
        <dbReference type="Proteomes" id="UP000034849"/>
    </source>
</evidence>
<evidence type="ECO:0000256" key="2">
    <source>
        <dbReference type="ARBA" id="ARBA00022603"/>
    </source>
</evidence>
<evidence type="ECO:0000256" key="4">
    <source>
        <dbReference type="ARBA" id="ARBA00047942"/>
    </source>
</evidence>
<dbReference type="InterPro" id="IPR050953">
    <property type="entry name" value="N4_N6_ade-DNA_methylase"/>
</dbReference>
<feature type="domain" description="MmeI-like N-terminal" evidence="5">
    <location>
        <begin position="5"/>
        <end position="160"/>
    </location>
</feature>
<dbReference type="STRING" id="1619046.US42_C0003G0058"/>
<dbReference type="EMBL" id="LBSX01000003">
    <property type="protein sequence ID" value="KKQ28001.1"/>
    <property type="molecule type" value="Genomic_DNA"/>
</dbReference>
<evidence type="ECO:0000259" key="6">
    <source>
        <dbReference type="Pfam" id="PF20465"/>
    </source>
</evidence>
<dbReference type="InterPro" id="IPR046819">
    <property type="entry name" value="MmeI_hel"/>
</dbReference>
<dbReference type="PANTHER" id="PTHR33841:SF1">
    <property type="entry name" value="DNA METHYLTRANSFERASE A"/>
    <property type="match status" value="1"/>
</dbReference>
<dbReference type="GO" id="GO:0032259">
    <property type="term" value="P:methylation"/>
    <property type="evidence" value="ECO:0007669"/>
    <property type="project" value="UniProtKB-KW"/>
</dbReference>
<feature type="domain" description="MmeI-like target recognition" evidence="7">
    <location>
        <begin position="612"/>
        <end position="813"/>
    </location>
</feature>
<accession>A0A0G0JIT1</accession>
<feature type="domain" description="MmeI-like helicase spacer" evidence="6">
    <location>
        <begin position="171"/>
        <end position="249"/>
    </location>
</feature>
<evidence type="ECO:0000313" key="10">
    <source>
        <dbReference type="EMBL" id="KKQ28001.1"/>
    </source>
</evidence>
<feature type="domain" description="MmeI-like DNA-methyltransferase" evidence="9">
    <location>
        <begin position="326"/>
        <end position="593"/>
    </location>
</feature>
<dbReference type="InterPro" id="IPR029063">
    <property type="entry name" value="SAM-dependent_MTases_sf"/>
</dbReference>
<dbReference type="Pfam" id="PF20464">
    <property type="entry name" value="MmeI_N"/>
    <property type="match status" value="1"/>
</dbReference>
<dbReference type="Gene3D" id="3.40.50.150">
    <property type="entry name" value="Vaccinia Virus protein VP39"/>
    <property type="match status" value="1"/>
</dbReference>
<dbReference type="Pfam" id="PF20466">
    <property type="entry name" value="MmeI_TRD"/>
    <property type="match status" value="1"/>
</dbReference>
<name>A0A0G0JIT1_9BACT</name>
<keyword evidence="2" id="KW-0489">Methyltransferase</keyword>
<sequence>MINLVTLQENLENLSQNFSKESFIFDLLSVYELPKSTISLLSKSPSKLSGKEDQIILKNKVLFHITTLEEDEHVAIDALQKDKSSYKFNPRFIIVTDFVTFLAIDTKTKETLDIQIEDLGKHYAFFLPWCGMEKSQHVNENPADIRAAYKMDKLYQAIVNDNTEYYKNNSHDLNIFLSRLLFCFFAEDTGIFPKTGMFTNSVTSHTHENGNEMGIYFSTFFDVLNTKDSERSKYASHFLEFPYVNGGLFESKIKLPTFTASSRKLIIECGKLDWSSINPDIFGSMIQAVVHPGQRENLGMHYTSVPNIMKVIEPLFLNNLYEEVKNSKNDTKKLVKLRERIAKIKIFDPACGSGNFLIISYKELCKLEIEIIRLLNLQNSFATQEGWNSTMSGITLNNFYGIEIDDFAHEIAKLSLYLAQHQINIKFQEEFGKLKPTLPLKESGRIVYANATRIDWDEVCLKKDRFGNEYEIYIIGNPPYLGSKNQDIEQKNDMAITFKGVEDYKKLDYVACWFYIASSYIQNTNVQYAFVTTNSITQGEQVSLLWNLILSRNQEIFLAHQSFKWTNNAKGNAGVAVVVIGIRNINDSEKYLYNQDHRQLVKNISPYLTNTSNIFILPRNNSLGNFPLMITGSGPGDDGNLILDIDEKEKLIIQNNKIESFLKKYIGAQEFIGNTYRYCIYITQENVSAAYKITQLVQRFEKVKAFRLASKKEGTKKKAVTPHFFDEDRYRDDEFILVPKVGSERREYLPIGYFDGTFLPSNTTKVIYNAKPWLFGILSSKMHIVWVRAVAGRLKTDMQYSNTLCYNTFPFPNVTEKQKESLSSHVYNILEERERYPEKSMAELYDPDKMPNGLREAHRYLDQAIDQIYRGKPFESDDDRLAHLFKLYEEMIIRKNNE</sequence>
<dbReference type="EC" id="2.1.1.72" evidence="1"/>
<evidence type="ECO:0000259" key="7">
    <source>
        <dbReference type="Pfam" id="PF20466"/>
    </source>
</evidence>
<dbReference type="GO" id="GO:0009007">
    <property type="term" value="F:site-specific DNA-methyltransferase (adenine-specific) activity"/>
    <property type="evidence" value="ECO:0007669"/>
    <property type="project" value="UniProtKB-EC"/>
</dbReference>
<dbReference type="InterPro" id="IPR046818">
    <property type="entry name" value="MmeI_C"/>
</dbReference>
<dbReference type="InterPro" id="IPR046816">
    <property type="entry name" value="MmeI_Mtase"/>
</dbReference>
<evidence type="ECO:0000256" key="1">
    <source>
        <dbReference type="ARBA" id="ARBA00011900"/>
    </source>
</evidence>
<evidence type="ECO:0000256" key="3">
    <source>
        <dbReference type="ARBA" id="ARBA00022679"/>
    </source>
</evidence>
<feature type="domain" description="MmeI-like C-terminal" evidence="8">
    <location>
        <begin position="815"/>
        <end position="891"/>
    </location>
</feature>
<dbReference type="AlphaFoldDB" id="A0A0G0JIT1"/>
<evidence type="ECO:0000259" key="8">
    <source>
        <dbReference type="Pfam" id="PF20467"/>
    </source>
</evidence>
<reference evidence="10 11" key="1">
    <citation type="journal article" date="2015" name="Nature">
        <title>rRNA introns, odd ribosomes, and small enigmatic genomes across a large radiation of phyla.</title>
        <authorList>
            <person name="Brown C.T."/>
            <person name="Hug L.A."/>
            <person name="Thomas B.C."/>
            <person name="Sharon I."/>
            <person name="Castelle C.J."/>
            <person name="Singh A."/>
            <person name="Wilkins M.J."/>
            <person name="Williams K.H."/>
            <person name="Banfield J.F."/>
        </authorList>
    </citation>
    <scope>NUCLEOTIDE SEQUENCE [LARGE SCALE GENOMIC DNA]</scope>
</reference>
<gene>
    <name evidence="10" type="ORF">US42_C0003G0058</name>
</gene>
<dbReference type="InterPro" id="IPR046820">
    <property type="entry name" value="MmeI_TRD"/>
</dbReference>
<dbReference type="Proteomes" id="UP000034849">
    <property type="component" value="Unassembled WGS sequence"/>
</dbReference>
<comment type="caution">
    <text evidence="10">The sequence shown here is derived from an EMBL/GenBank/DDBJ whole genome shotgun (WGS) entry which is preliminary data.</text>
</comment>
<evidence type="ECO:0000259" key="9">
    <source>
        <dbReference type="Pfam" id="PF20473"/>
    </source>
</evidence>
<dbReference type="InterPro" id="IPR046817">
    <property type="entry name" value="MmeI_N"/>
</dbReference>
<proteinExistence type="predicted"/>
<keyword evidence="3" id="KW-0808">Transferase</keyword>
<dbReference type="Pfam" id="PF20467">
    <property type="entry name" value="MmeI_C"/>
    <property type="match status" value="1"/>
</dbReference>
<dbReference type="PATRIC" id="fig|1619046.3.peg.262"/>
<dbReference type="Pfam" id="PF20465">
    <property type="entry name" value="MmeI_hel"/>
    <property type="match status" value="1"/>
</dbReference>
<dbReference type="SUPFAM" id="SSF53335">
    <property type="entry name" value="S-adenosyl-L-methionine-dependent methyltransferases"/>
    <property type="match status" value="1"/>
</dbReference>
<evidence type="ECO:0000259" key="5">
    <source>
        <dbReference type="Pfam" id="PF20464"/>
    </source>
</evidence>
<comment type="catalytic activity">
    <reaction evidence="4">
        <text>a 2'-deoxyadenosine in DNA + S-adenosyl-L-methionine = an N(6)-methyl-2'-deoxyadenosine in DNA + S-adenosyl-L-homocysteine + H(+)</text>
        <dbReference type="Rhea" id="RHEA:15197"/>
        <dbReference type="Rhea" id="RHEA-COMP:12418"/>
        <dbReference type="Rhea" id="RHEA-COMP:12419"/>
        <dbReference type="ChEBI" id="CHEBI:15378"/>
        <dbReference type="ChEBI" id="CHEBI:57856"/>
        <dbReference type="ChEBI" id="CHEBI:59789"/>
        <dbReference type="ChEBI" id="CHEBI:90615"/>
        <dbReference type="ChEBI" id="CHEBI:90616"/>
        <dbReference type="EC" id="2.1.1.72"/>
    </reaction>
</comment>